<gene>
    <name evidence="1" type="ORF">O9G_002130</name>
</gene>
<keyword evidence="2" id="KW-1185">Reference proteome</keyword>
<dbReference type="HOGENOM" id="CLU_1769174_0_0_1"/>
<evidence type="ECO:0000313" key="2">
    <source>
        <dbReference type="Proteomes" id="UP000030755"/>
    </source>
</evidence>
<accession>A0A075B2Q2</accession>
<proteinExistence type="predicted"/>
<dbReference type="Proteomes" id="UP000030755">
    <property type="component" value="Unassembled WGS sequence"/>
</dbReference>
<evidence type="ECO:0008006" key="3">
    <source>
        <dbReference type="Google" id="ProtNLM"/>
    </source>
</evidence>
<name>A0A075B2Q2_ROZAC</name>
<dbReference type="STRING" id="988480.A0A075B2Q2"/>
<dbReference type="AlphaFoldDB" id="A0A075B2Q2"/>
<sequence length="147" mass="17214">MMSSILKPYVPISFPYHQLIVQKRDYTRYSFRDANTLSFSFAHTRLYQEDIQKAILRRQDADNIVQMVFNKSVAFVTFSSKEKAINALKENLIVQNVWIPGSLCSQEKFKLISNYLELQNIIKENFNDIKVEDCFVMAYASAIHIYL</sequence>
<organism evidence="1 2">
    <name type="scientific">Rozella allomycis (strain CSF55)</name>
    <dbReference type="NCBI Taxonomy" id="988480"/>
    <lineage>
        <taxon>Eukaryota</taxon>
        <taxon>Fungi</taxon>
        <taxon>Fungi incertae sedis</taxon>
        <taxon>Cryptomycota</taxon>
        <taxon>Cryptomycota incertae sedis</taxon>
        <taxon>Rozella</taxon>
    </lineage>
</organism>
<evidence type="ECO:0000313" key="1">
    <source>
        <dbReference type="EMBL" id="EPZ36847.1"/>
    </source>
</evidence>
<dbReference type="EMBL" id="KE560428">
    <property type="protein sequence ID" value="EPZ36847.1"/>
    <property type="molecule type" value="Genomic_DNA"/>
</dbReference>
<reference evidence="1 2" key="1">
    <citation type="journal article" date="2013" name="Curr. Biol.">
        <title>Shared signatures of parasitism and phylogenomics unite Cryptomycota and microsporidia.</title>
        <authorList>
            <person name="James T.Y."/>
            <person name="Pelin A."/>
            <person name="Bonen L."/>
            <person name="Ahrendt S."/>
            <person name="Sain D."/>
            <person name="Corradi N."/>
            <person name="Stajich J.E."/>
        </authorList>
    </citation>
    <scope>NUCLEOTIDE SEQUENCE [LARGE SCALE GENOMIC DNA]</scope>
    <source>
        <strain evidence="1 2">CSF55</strain>
    </source>
</reference>
<protein>
    <recommendedName>
        <fullName evidence="3">RRM domain-containing protein</fullName>
    </recommendedName>
</protein>